<evidence type="ECO:0000256" key="14">
    <source>
        <dbReference type="SAM" id="Phobius"/>
    </source>
</evidence>
<dbReference type="PANTHER" id="PTHR46905:SF7">
    <property type="entry name" value="RING-H2 FINGER PROTEIN ATL78"/>
    <property type="match status" value="1"/>
</dbReference>
<protein>
    <recommendedName>
        <fullName evidence="3">RING-type E3 ubiquitin transferase</fullName>
        <ecNumber evidence="3">2.3.2.27</ecNumber>
    </recommendedName>
</protein>
<dbReference type="SUPFAM" id="SSF57850">
    <property type="entry name" value="RING/U-box"/>
    <property type="match status" value="1"/>
</dbReference>
<organism evidence="16 17">
    <name type="scientific">Psophocarpus tetragonolobus</name>
    <name type="common">Winged bean</name>
    <name type="synonym">Dolichos tetragonolobus</name>
    <dbReference type="NCBI Taxonomy" id="3891"/>
    <lineage>
        <taxon>Eukaryota</taxon>
        <taxon>Viridiplantae</taxon>
        <taxon>Streptophyta</taxon>
        <taxon>Embryophyta</taxon>
        <taxon>Tracheophyta</taxon>
        <taxon>Spermatophyta</taxon>
        <taxon>Magnoliopsida</taxon>
        <taxon>eudicotyledons</taxon>
        <taxon>Gunneridae</taxon>
        <taxon>Pentapetalae</taxon>
        <taxon>rosids</taxon>
        <taxon>fabids</taxon>
        <taxon>Fabales</taxon>
        <taxon>Fabaceae</taxon>
        <taxon>Papilionoideae</taxon>
        <taxon>50 kb inversion clade</taxon>
        <taxon>NPAAA clade</taxon>
        <taxon>indigoferoid/millettioid clade</taxon>
        <taxon>Phaseoleae</taxon>
        <taxon>Psophocarpus</taxon>
    </lineage>
</organism>
<evidence type="ECO:0000259" key="15">
    <source>
        <dbReference type="PROSITE" id="PS50089"/>
    </source>
</evidence>
<evidence type="ECO:0000256" key="6">
    <source>
        <dbReference type="ARBA" id="ARBA00022723"/>
    </source>
</evidence>
<feature type="region of interest" description="Disordered" evidence="13">
    <location>
        <begin position="214"/>
        <end position="238"/>
    </location>
</feature>
<feature type="compositionally biased region" description="Basic and acidic residues" evidence="13">
    <location>
        <begin position="222"/>
        <end position="238"/>
    </location>
</feature>
<keyword evidence="8" id="KW-0862">Zinc</keyword>
<dbReference type="Pfam" id="PF13639">
    <property type="entry name" value="zf-RING_2"/>
    <property type="match status" value="1"/>
</dbReference>
<accession>A0AAN9T904</accession>
<dbReference type="InterPro" id="IPR044602">
    <property type="entry name" value="ATL10/ATL72-79-like"/>
</dbReference>
<comment type="caution">
    <text evidence="16">The sequence shown here is derived from an EMBL/GenBank/DDBJ whole genome shotgun (WGS) entry which is preliminary data.</text>
</comment>
<comment type="catalytic activity">
    <reaction evidence="1">
        <text>S-ubiquitinyl-[E2 ubiquitin-conjugating enzyme]-L-cysteine + [acceptor protein]-L-lysine = [E2 ubiquitin-conjugating enzyme]-L-cysteine + N(6)-ubiquitinyl-[acceptor protein]-L-lysine.</text>
        <dbReference type="EC" id="2.3.2.27"/>
    </reaction>
</comment>
<evidence type="ECO:0000313" key="17">
    <source>
        <dbReference type="Proteomes" id="UP001386955"/>
    </source>
</evidence>
<evidence type="ECO:0000256" key="10">
    <source>
        <dbReference type="ARBA" id="ARBA00023136"/>
    </source>
</evidence>
<dbReference type="EMBL" id="JAYMYS010000001">
    <property type="protein sequence ID" value="KAK7409850.1"/>
    <property type="molecule type" value="Genomic_DNA"/>
</dbReference>
<sequence>MKCKGRGESEKGKKNCLKKKRVEGAAVVTYSASPRKETCNAHSESTKQVSDNHMTRPLRYLGERDSSTDSAVVDSDFVVVLAALLCALICVLALVAVARCGCLRRLRLSSSSSSATPQPPPAAANKGVKKKVLRSLPKLTATTESAVKFGDCAICLSEFAIGDEIRVLPQCGHGFHVSCIDAWLRSHSSCPSCRQILVVSRCNKCGGIPAPATSSFAPAPDSEDRLKVREDDASRFLP</sequence>
<evidence type="ECO:0000256" key="9">
    <source>
        <dbReference type="ARBA" id="ARBA00022989"/>
    </source>
</evidence>
<keyword evidence="12" id="KW-0863">Zinc-finger</keyword>
<gene>
    <name evidence="16" type="ORF">VNO78_00211</name>
</gene>
<evidence type="ECO:0000256" key="13">
    <source>
        <dbReference type="SAM" id="MobiDB-lite"/>
    </source>
</evidence>
<dbReference type="Proteomes" id="UP001386955">
    <property type="component" value="Unassembled WGS sequence"/>
</dbReference>
<feature type="transmembrane region" description="Helical" evidence="14">
    <location>
        <begin position="77"/>
        <end position="98"/>
    </location>
</feature>
<dbReference type="PANTHER" id="PTHR46905">
    <property type="entry name" value="RING-H2 FINGER PROTEIN ATL78"/>
    <property type="match status" value="1"/>
</dbReference>
<dbReference type="GO" id="GO:0008270">
    <property type="term" value="F:zinc ion binding"/>
    <property type="evidence" value="ECO:0007669"/>
    <property type="project" value="UniProtKB-KW"/>
</dbReference>
<evidence type="ECO:0000256" key="2">
    <source>
        <dbReference type="ARBA" id="ARBA00004167"/>
    </source>
</evidence>
<keyword evidence="10 14" id="KW-0472">Membrane</keyword>
<keyword evidence="7" id="KW-0833">Ubl conjugation pathway</keyword>
<dbReference type="InterPro" id="IPR001841">
    <property type="entry name" value="Znf_RING"/>
</dbReference>
<feature type="domain" description="RING-type" evidence="15">
    <location>
        <begin position="152"/>
        <end position="194"/>
    </location>
</feature>
<reference evidence="16 17" key="1">
    <citation type="submission" date="2024-01" db="EMBL/GenBank/DDBJ databases">
        <title>The genomes of 5 underutilized Papilionoideae crops provide insights into root nodulation and disease resistanc.</title>
        <authorList>
            <person name="Jiang F."/>
        </authorList>
    </citation>
    <scope>NUCLEOTIDE SEQUENCE [LARGE SCALE GENOMIC DNA]</scope>
    <source>
        <strain evidence="16">DUOXIRENSHENG_FW03</strain>
        <tissue evidence="16">Leaves</tissue>
    </source>
</reference>
<evidence type="ECO:0000256" key="11">
    <source>
        <dbReference type="ARBA" id="ARBA00024209"/>
    </source>
</evidence>
<evidence type="ECO:0000256" key="12">
    <source>
        <dbReference type="PROSITE-ProRule" id="PRU00175"/>
    </source>
</evidence>
<dbReference type="AlphaFoldDB" id="A0AAN9T904"/>
<dbReference type="EC" id="2.3.2.27" evidence="3"/>
<dbReference type="PROSITE" id="PS50089">
    <property type="entry name" value="ZF_RING_2"/>
    <property type="match status" value="1"/>
</dbReference>
<dbReference type="InterPro" id="IPR013083">
    <property type="entry name" value="Znf_RING/FYVE/PHD"/>
</dbReference>
<evidence type="ECO:0000313" key="16">
    <source>
        <dbReference type="EMBL" id="KAK7409850.1"/>
    </source>
</evidence>
<evidence type="ECO:0000256" key="7">
    <source>
        <dbReference type="ARBA" id="ARBA00022786"/>
    </source>
</evidence>
<evidence type="ECO:0000256" key="1">
    <source>
        <dbReference type="ARBA" id="ARBA00000900"/>
    </source>
</evidence>
<evidence type="ECO:0000256" key="4">
    <source>
        <dbReference type="ARBA" id="ARBA00022679"/>
    </source>
</evidence>
<dbReference type="GO" id="GO:0016567">
    <property type="term" value="P:protein ubiquitination"/>
    <property type="evidence" value="ECO:0007669"/>
    <property type="project" value="InterPro"/>
</dbReference>
<evidence type="ECO:0000256" key="8">
    <source>
        <dbReference type="ARBA" id="ARBA00022833"/>
    </source>
</evidence>
<name>A0AAN9T904_PSOTE</name>
<dbReference type="GO" id="GO:0061630">
    <property type="term" value="F:ubiquitin protein ligase activity"/>
    <property type="evidence" value="ECO:0007669"/>
    <property type="project" value="UniProtKB-EC"/>
</dbReference>
<comment type="similarity">
    <text evidence="11">Belongs to the RING-type zinc finger family. ATL subfamily.</text>
</comment>
<dbReference type="Gene3D" id="3.30.40.10">
    <property type="entry name" value="Zinc/RING finger domain, C3HC4 (zinc finger)"/>
    <property type="match status" value="1"/>
</dbReference>
<keyword evidence="6" id="KW-0479">Metal-binding</keyword>
<evidence type="ECO:0000256" key="5">
    <source>
        <dbReference type="ARBA" id="ARBA00022692"/>
    </source>
</evidence>
<evidence type="ECO:0000256" key="3">
    <source>
        <dbReference type="ARBA" id="ARBA00012483"/>
    </source>
</evidence>
<proteinExistence type="inferred from homology"/>
<comment type="subcellular location">
    <subcellularLocation>
        <location evidence="2">Membrane</location>
        <topology evidence="2">Single-pass membrane protein</topology>
    </subcellularLocation>
</comment>
<dbReference type="GO" id="GO:0016020">
    <property type="term" value="C:membrane"/>
    <property type="evidence" value="ECO:0007669"/>
    <property type="project" value="UniProtKB-SubCell"/>
</dbReference>
<dbReference type="SMART" id="SM00184">
    <property type="entry name" value="RING"/>
    <property type="match status" value="1"/>
</dbReference>
<keyword evidence="17" id="KW-1185">Reference proteome</keyword>
<keyword evidence="9 14" id="KW-1133">Transmembrane helix</keyword>
<keyword evidence="4" id="KW-0808">Transferase</keyword>
<dbReference type="CDD" id="cd16461">
    <property type="entry name" value="RING-H2_EL5-like"/>
    <property type="match status" value="1"/>
</dbReference>
<keyword evidence="5 14" id="KW-0812">Transmembrane</keyword>